<dbReference type="RefSeq" id="WP_039740063.1">
    <property type="nucleotide sequence ID" value="NZ_CP009788.1"/>
</dbReference>
<organism evidence="1 2">
    <name type="scientific">Geobacter pickeringii</name>
    <dbReference type="NCBI Taxonomy" id="345632"/>
    <lineage>
        <taxon>Bacteria</taxon>
        <taxon>Pseudomonadati</taxon>
        <taxon>Thermodesulfobacteriota</taxon>
        <taxon>Desulfuromonadia</taxon>
        <taxon>Geobacterales</taxon>
        <taxon>Geobacteraceae</taxon>
        <taxon>Geobacter</taxon>
    </lineage>
</organism>
<dbReference type="CDD" id="cd14740">
    <property type="entry name" value="PAAR_4"/>
    <property type="match status" value="1"/>
</dbReference>
<dbReference type="EMBL" id="CP009788">
    <property type="protein sequence ID" value="AJE02301.1"/>
    <property type="molecule type" value="Genomic_DNA"/>
</dbReference>
<dbReference type="Proteomes" id="UP000057609">
    <property type="component" value="Chromosome"/>
</dbReference>
<dbReference type="HOGENOM" id="CLU_1243850_0_0_7"/>
<proteinExistence type="predicted"/>
<dbReference type="Pfam" id="PF13665">
    <property type="entry name" value="Tox-PAAR-like"/>
    <property type="match status" value="1"/>
</dbReference>
<dbReference type="AlphaFoldDB" id="A0A0B5BE01"/>
<evidence type="ECO:0000313" key="1">
    <source>
        <dbReference type="EMBL" id="AJE02301.1"/>
    </source>
</evidence>
<name>A0A0B5BE01_9BACT</name>
<keyword evidence="2" id="KW-1185">Reference proteome</keyword>
<dbReference type="STRING" id="345632.GPICK_01950"/>
<dbReference type="OrthoDB" id="1550495at2"/>
<sequence>MGATLIVNGQTVVHKESGGGVTTTDVCKTPMGSSVVPIPYTNVARSVDVANGSSTVTVDGHPTMLKESFFSRSSGDEPGSLGGVASGVTGGKAKFVNFSNNVFFEGRPVCRRLDPMVSNLSGTGNTPPAPLMQENLTVAAGAHEGYRIPFTFSFRHPDLKSGRAEFPSFTARHTMEGTTDPEDDPDGYCDDTHLADEPGTYDLRFANFERGRKKLPHEETTT</sequence>
<dbReference type="KEGG" id="gpi:GPICK_01950"/>
<reference evidence="1 2" key="1">
    <citation type="journal article" date="2015" name="Genome Announc.">
        <title>Complete Genome of Geobacter pickeringii G13T, a Metal-Reducing Isolate from Sedimentary Kaolin Deposits.</title>
        <authorList>
            <person name="Badalamenti J.P."/>
            <person name="Bond D.R."/>
        </authorList>
    </citation>
    <scope>NUCLEOTIDE SEQUENCE [LARGE SCALE GENOMIC DNA]</scope>
    <source>
        <strain evidence="1 2">G13</strain>
    </source>
</reference>
<protein>
    <submittedName>
        <fullName evidence="1">Uncharacterized protein</fullName>
    </submittedName>
</protein>
<accession>A0A0B5BE01</accession>
<gene>
    <name evidence="1" type="ORF">GPICK_01950</name>
</gene>
<evidence type="ECO:0000313" key="2">
    <source>
        <dbReference type="Proteomes" id="UP000057609"/>
    </source>
</evidence>